<dbReference type="EMBL" id="JAENHL010000008">
    <property type="protein sequence ID" value="MBK1870382.1"/>
    <property type="molecule type" value="Genomic_DNA"/>
</dbReference>
<sequence>MQEPSPAHASSPASSGAIPPTLTEDGFLNGRLRILQPEKGYRAGIDAVFLAASVPCAPGDKVFEAGMGTGVAALCLAHRVPGVQITGVEVAARYAMLAEENARRNECGAGVKVIHADIKDALRRDVAHMPAAGSFAHAFANPPYFEDGRSTPSPVALKAGAHNFSPEDLDLWIKAMHAMLESKGTATLIYRAEALSKVLSLFEGRFGDIVIAPLFPRHGLAATRIIVQGVKGSRAPVQLLPGLVLHGDDGKFSSVAEAVLREGAAWPVR</sequence>
<comment type="caution">
    <text evidence="1">The sequence shown here is derived from an EMBL/GenBank/DDBJ whole genome shotgun (WGS) entry which is preliminary data.</text>
</comment>
<organism evidence="1 2">
    <name type="scientific">Taklimakanibacter albus</name>
    <dbReference type="NCBI Taxonomy" id="2800327"/>
    <lineage>
        <taxon>Bacteria</taxon>
        <taxon>Pseudomonadati</taxon>
        <taxon>Pseudomonadota</taxon>
        <taxon>Alphaproteobacteria</taxon>
        <taxon>Hyphomicrobiales</taxon>
        <taxon>Aestuariivirgaceae</taxon>
        <taxon>Taklimakanibacter</taxon>
    </lineage>
</organism>
<dbReference type="Proteomes" id="UP000616151">
    <property type="component" value="Unassembled WGS sequence"/>
</dbReference>
<keyword evidence="1" id="KW-0489">Methyltransferase</keyword>
<reference evidence="1" key="1">
    <citation type="submission" date="2021-01" db="EMBL/GenBank/DDBJ databases">
        <authorList>
            <person name="Sun Q."/>
        </authorList>
    </citation>
    <scope>NUCLEOTIDE SEQUENCE</scope>
    <source>
        <strain evidence="1">YIM B02566</strain>
    </source>
</reference>
<accession>A0ACC5RCM0</accession>
<proteinExistence type="predicted"/>
<keyword evidence="1" id="KW-0808">Transferase</keyword>
<evidence type="ECO:0000313" key="2">
    <source>
        <dbReference type="Proteomes" id="UP000616151"/>
    </source>
</evidence>
<name>A0ACC5RCM0_9HYPH</name>
<evidence type="ECO:0000313" key="1">
    <source>
        <dbReference type="EMBL" id="MBK1870382.1"/>
    </source>
</evidence>
<protein>
    <submittedName>
        <fullName evidence="1">Methyltransferase</fullName>
    </submittedName>
</protein>
<gene>
    <name evidence="1" type="ORF">JHL16_28720</name>
</gene>
<keyword evidence="2" id="KW-1185">Reference proteome</keyword>